<dbReference type="Proteomes" id="UP000077684">
    <property type="component" value="Unassembled WGS sequence"/>
</dbReference>
<protein>
    <submittedName>
        <fullName evidence="3">Uncharacterized protein</fullName>
    </submittedName>
</protein>
<organism evidence="3 4">
    <name type="scientific">Tilletia controversa</name>
    <name type="common">dwarf bunt fungus</name>
    <dbReference type="NCBI Taxonomy" id="13291"/>
    <lineage>
        <taxon>Eukaryota</taxon>
        <taxon>Fungi</taxon>
        <taxon>Dikarya</taxon>
        <taxon>Basidiomycota</taxon>
        <taxon>Ustilaginomycotina</taxon>
        <taxon>Exobasidiomycetes</taxon>
        <taxon>Tilletiales</taxon>
        <taxon>Tilletiaceae</taxon>
        <taxon>Tilletia</taxon>
    </lineage>
</organism>
<evidence type="ECO:0000256" key="2">
    <source>
        <dbReference type="SAM" id="SignalP"/>
    </source>
</evidence>
<name>A0A8X7SX16_9BASI</name>
<reference evidence="3" key="1">
    <citation type="submission" date="2016-04" db="EMBL/GenBank/DDBJ databases">
        <authorList>
            <person name="Nguyen H.D."/>
            <person name="Samba Siva P."/>
            <person name="Cullis J."/>
            <person name="Levesque C.A."/>
            <person name="Hambleton S."/>
        </authorList>
    </citation>
    <scope>NUCLEOTIDE SEQUENCE</scope>
    <source>
        <strain evidence="3">DAOMC 236426</strain>
    </source>
</reference>
<evidence type="ECO:0000256" key="1">
    <source>
        <dbReference type="SAM" id="MobiDB-lite"/>
    </source>
</evidence>
<comment type="caution">
    <text evidence="3">The sequence shown here is derived from an EMBL/GenBank/DDBJ whole genome shotgun (WGS) entry which is preliminary data.</text>
</comment>
<reference evidence="3" key="2">
    <citation type="journal article" date="2019" name="IMA Fungus">
        <title>Genome sequencing and comparison of five Tilletia species to identify candidate genes for the detection of regulated species infecting wheat.</title>
        <authorList>
            <person name="Nguyen H.D.T."/>
            <person name="Sultana T."/>
            <person name="Kesanakurti P."/>
            <person name="Hambleton S."/>
        </authorList>
    </citation>
    <scope>NUCLEOTIDE SEQUENCE</scope>
    <source>
        <strain evidence="3">DAOMC 236426</strain>
    </source>
</reference>
<evidence type="ECO:0000313" key="3">
    <source>
        <dbReference type="EMBL" id="KAE8247434.1"/>
    </source>
</evidence>
<evidence type="ECO:0000313" key="4">
    <source>
        <dbReference type="Proteomes" id="UP000077684"/>
    </source>
</evidence>
<feature type="region of interest" description="Disordered" evidence="1">
    <location>
        <begin position="21"/>
        <end position="130"/>
    </location>
</feature>
<dbReference type="EMBL" id="LWDE02000468">
    <property type="protein sequence ID" value="KAE8247434.1"/>
    <property type="molecule type" value="Genomic_DNA"/>
</dbReference>
<feature type="compositionally biased region" description="Polar residues" evidence="1">
    <location>
        <begin position="23"/>
        <end position="46"/>
    </location>
</feature>
<feature type="chain" id="PRO_5036468318" evidence="2">
    <location>
        <begin position="21"/>
        <end position="240"/>
    </location>
</feature>
<sequence length="240" mass="26271">MLSRLTLALAANARLGLALAAQPSASNGTPSTKQQQQPATMKATKQNGGGRKSGKVPAVAAAAPSTQRPPPHPQPQRPSRPPGSKRTRKGAQPTQAPPPLSAREGAQPTQALPPPSPRASKMTTTTRWRGRMGLRRVLQVRTRVLQRHTCQPAVHHQLIPEDRYSYRHQLRRPRPQAPNHERRRQGPYGMVEPIHRVIPRDIVGGDVHRLRKMDAFVHVMYEIAGTAGAFTPTALISKLG</sequence>
<keyword evidence="4" id="KW-1185">Reference proteome</keyword>
<feature type="compositionally biased region" description="Pro residues" evidence="1">
    <location>
        <begin position="67"/>
        <end position="81"/>
    </location>
</feature>
<proteinExistence type="predicted"/>
<dbReference type="AlphaFoldDB" id="A0A8X7SX16"/>
<gene>
    <name evidence="3" type="ORF">A4X06_0g4457</name>
</gene>
<keyword evidence="2" id="KW-0732">Signal</keyword>
<accession>A0A8X7SX16</accession>
<feature type="signal peptide" evidence="2">
    <location>
        <begin position="1"/>
        <end position="20"/>
    </location>
</feature>